<evidence type="ECO:0000313" key="4">
    <source>
        <dbReference type="EMBL" id="TVY84608.1"/>
    </source>
</evidence>
<dbReference type="Gene3D" id="3.40.50.300">
    <property type="entry name" value="P-loop containing nucleotide triphosphate hydrolases"/>
    <property type="match status" value="1"/>
</dbReference>
<feature type="compositionally biased region" description="Polar residues" evidence="2">
    <location>
        <begin position="49"/>
        <end position="66"/>
    </location>
</feature>
<keyword evidence="5" id="KW-1185">Reference proteome</keyword>
<dbReference type="PANTHER" id="PTHR10039:SF11">
    <property type="entry name" value="NACHT DOMAIN PROTEIN (AFU_ORTHOLOGUE AFUA_1G01490)"/>
    <property type="match status" value="1"/>
</dbReference>
<dbReference type="PANTHER" id="PTHR10039">
    <property type="entry name" value="AMELOGENIN"/>
    <property type="match status" value="1"/>
</dbReference>
<feature type="compositionally biased region" description="Low complexity" evidence="2">
    <location>
        <begin position="33"/>
        <end position="43"/>
    </location>
</feature>
<dbReference type="InterPro" id="IPR056884">
    <property type="entry name" value="NPHP3-like_N"/>
</dbReference>
<evidence type="ECO:0000259" key="3">
    <source>
        <dbReference type="Pfam" id="PF24883"/>
    </source>
</evidence>
<feature type="region of interest" description="Disordered" evidence="2">
    <location>
        <begin position="19"/>
        <end position="66"/>
    </location>
</feature>
<gene>
    <name evidence="4" type="ORF">LSUE1_G002212</name>
</gene>
<comment type="caution">
    <text evidence="4">The sequence shown here is derived from an EMBL/GenBank/DDBJ whole genome shotgun (WGS) entry which is preliminary data.</text>
</comment>
<feature type="non-terminal residue" evidence="4">
    <location>
        <position position="1"/>
    </location>
</feature>
<protein>
    <recommendedName>
        <fullName evidence="3">Nephrocystin 3-like N-terminal domain-containing protein</fullName>
    </recommendedName>
</protein>
<accession>A0A8T9CGA3</accession>
<sequence>MLGFRGLKSVFIDHNSLNYNQSSHHRSSEEDTVTSSPTSSTSPIDMGPSAQSPVNGGTAASTKDIKNGQSNTTLVVNGANGVGAVNSRKITTLRDATQRSITLYRTELGFTTDQFLNSCTSVEDFFDFVASIRLREMPHHGSRWDKVLKWAEFFAAQVFGYSQEVGQFASYSDQAASIIWASCRAFLELGPKYVSVLEKAFGVFYSCGLTLGFFLRHHELLHSAQELQLILVACFTDLLKLVTGVQIYYGRKQLSVSFSARGFDGLFGRNIESFFAHGDHFTDTIWATRLESLAKPGDVSVDLVREFLTPHDRVTRLLAVSRNIRRTRADFTCEWFDRHLTDFQRGGKELLLVTGKPSTGKSVLSDWVVERLQASAGRHASEVMTYTIDPDLKTELTSLSLVKGLLLQMLQLNVGDNALYKSLAAAYHLSVRGSPITQIETALWSALESGLRSDRNQTIVLDGVDRLKGGESEILKLLERLHTIASKHSKTKCIVFSRQLSKPASQGYAQFHVQNEHIRQDLQYFTELLLSSTSSFDVLSQSDRATLISKIVQNADGSFEWVEQVFDILKLETTSTAILKKLDTLPKSLKEVLDYTISTVDLKQRDAKSILAWLLASERPLLLTEVRRLIEIDTTGCTRTPRTTRIEDDIIKSCGPILDIRDGFVRFKSPTVKQILLDRAASVTDFKNTGAFPFHISEAHYDLTLRLLAYVKINLTRPTQPTISPLNDYELDELFDPYELLQYAARYWALHFQASPMHEPTVAHKLTNGFKLVFPSTTLLAVIERSCYQYQYSIQDAINFHLLTLSLRKTVLGDSSEATLQTLLNVAVLKQLIIQTNEINEYYYQSWKLAVTLRLTTIATTCAHRYIESTSTLTIKGKTDITTHRSELLQYIITTQKETKVSSREILVYVEMLVTLYLAIGETEKASQYQREIYELNVAIHGRYAPQTVHARDSLVTTLQKSTKTEEIKEITESNYNEAIRTLVATDKKRLALSWSMIDIYEKQKDYNRLEEVIVNLWQSLTRSSTKDTTLQEKKIDIALRYVEFLKQHNRKIEAENILRGVWTDLEHQDTQSEAVVTRTKQVGDQLQILGSLVVARAVFAKLWAYYVKTGKQNSTEASTVSKSLDKTTKDVAESDTTHDVTTQHEIWYTVISNSTTKTIDTKTVKAALTLVETYYTEQRWTELVKVSTVTLSRLWPESTSKDPNVPLPSTYTSEIIQILNLLSSAHWRLRQIESAELTYRRVFYSVKSTPNSSDELLFSTSKNLIDFYETHSMLEKLVLVYRDLAVEIEKRHGKTSPLTIKTLYTLGDLSTRVNNTTQAEYAYSQIHTNLGSEICHRDAIQATLALGTICEQQRQYEKAQRVYTSLWHMFIKHGKDYDLKAEFAEDLYQKYVRVLKQSSKDDYSTLRQLAVEYRKALVRSYGVSHESTLKTTMQIAEMSEEKEEHREEAITMYEEADQKSRDLPKGQVSEQLLASIAAARTRLPHLYSTSKLAHSPRAITLYEGEYQKNHSKHGHAHREALVWLSLLAIAHSKQGNAQSTSKANSTLETSVVHILRNEKSSQKLADSASNLADIYVKACLKTDAETLLRELRSQIIFNSSGLGKSLALSSNATLDRRTWVFYVSFETTLRGNRQYYSAIMADLINEVFLYESYRRVVSQKAPFLTTLGYGSRVLQFMRDIKDEPSHSKVDKELIEYVGSNLSASKTVNAGVFRDFFELIMAEVYKQDMDLSVLKSCSQSAISYSGKGKFQEAFDLAGLVDRFQQYVGGYNNLEKIHFGIKLSLALAARDKTRVEDQKLRSVMLGLSTSIVKQIIASAKSSKLTLTEIPINDLNEVSGLLGEQQNYEDLEWILFTLWEARHSQKTWSSSVVVNLGRRLVETQFARGHHSEAIHLCEDMCYNLRRVWGALDATTLEMHVLLSSFYVSVQNYRKAMLVHEDILRDTVSDKGEEIPQAEACAIALHQLELLKRAYQRLGGWDKEQQGYVDLYQQLAHVFASEDAWKKGSAQTQSVEKWQPKGADSLGVWTRPESFEFITTTATRKHANYLRKSSGMWSMNGHFHGHRLSRSFSSRSIPS</sequence>
<evidence type="ECO:0000256" key="1">
    <source>
        <dbReference type="ARBA" id="ARBA00022737"/>
    </source>
</evidence>
<evidence type="ECO:0000313" key="5">
    <source>
        <dbReference type="Proteomes" id="UP000469558"/>
    </source>
</evidence>
<dbReference type="Gene3D" id="1.25.40.10">
    <property type="entry name" value="Tetratricopeptide repeat domain"/>
    <property type="match status" value="2"/>
</dbReference>
<evidence type="ECO:0000256" key="2">
    <source>
        <dbReference type="SAM" id="MobiDB-lite"/>
    </source>
</evidence>
<proteinExistence type="predicted"/>
<keyword evidence="1" id="KW-0677">Repeat</keyword>
<dbReference type="InterPro" id="IPR027417">
    <property type="entry name" value="P-loop_NTPase"/>
</dbReference>
<dbReference type="SUPFAM" id="SSF52540">
    <property type="entry name" value="P-loop containing nucleoside triphosphate hydrolases"/>
    <property type="match status" value="1"/>
</dbReference>
<dbReference type="EMBL" id="QGMK01000070">
    <property type="protein sequence ID" value="TVY84608.1"/>
    <property type="molecule type" value="Genomic_DNA"/>
</dbReference>
<dbReference type="SUPFAM" id="SSF48452">
    <property type="entry name" value="TPR-like"/>
    <property type="match status" value="1"/>
</dbReference>
<name>A0A8T9CGA3_9HELO</name>
<feature type="domain" description="Nephrocystin 3-like N-terminal" evidence="3">
    <location>
        <begin position="332"/>
        <end position="498"/>
    </location>
</feature>
<dbReference type="Pfam" id="PF24883">
    <property type="entry name" value="NPHP3_N"/>
    <property type="match status" value="1"/>
</dbReference>
<organism evidence="4 5">
    <name type="scientific">Lachnellula suecica</name>
    <dbReference type="NCBI Taxonomy" id="602035"/>
    <lineage>
        <taxon>Eukaryota</taxon>
        <taxon>Fungi</taxon>
        <taxon>Dikarya</taxon>
        <taxon>Ascomycota</taxon>
        <taxon>Pezizomycotina</taxon>
        <taxon>Leotiomycetes</taxon>
        <taxon>Helotiales</taxon>
        <taxon>Lachnaceae</taxon>
        <taxon>Lachnellula</taxon>
    </lineage>
</organism>
<dbReference type="OrthoDB" id="2546325at2759"/>
<dbReference type="Proteomes" id="UP000469558">
    <property type="component" value="Unassembled WGS sequence"/>
</dbReference>
<reference evidence="4 5" key="1">
    <citation type="submission" date="2018-05" db="EMBL/GenBank/DDBJ databases">
        <title>Genome sequencing and assembly of the regulated plant pathogen Lachnellula willkommii and related sister species for the development of diagnostic species identification markers.</title>
        <authorList>
            <person name="Giroux E."/>
            <person name="Bilodeau G."/>
        </authorList>
    </citation>
    <scope>NUCLEOTIDE SEQUENCE [LARGE SCALE GENOMIC DNA]</scope>
    <source>
        <strain evidence="4 5">CBS 268.59</strain>
    </source>
</reference>
<dbReference type="InterPro" id="IPR011990">
    <property type="entry name" value="TPR-like_helical_dom_sf"/>
</dbReference>